<accession>A0A5C4TC95</accession>
<proteinExistence type="predicted"/>
<dbReference type="RefSeq" id="WP_139602397.1">
    <property type="nucleotide sequence ID" value="NZ_VDCQ01000013.1"/>
</dbReference>
<dbReference type="PROSITE" id="PS51257">
    <property type="entry name" value="PROKAR_LIPOPROTEIN"/>
    <property type="match status" value="1"/>
</dbReference>
<evidence type="ECO:0000256" key="4">
    <source>
        <dbReference type="ARBA" id="ARBA00023139"/>
    </source>
</evidence>
<dbReference type="Pfam" id="PF01547">
    <property type="entry name" value="SBP_bac_1"/>
    <property type="match status" value="1"/>
</dbReference>
<dbReference type="Gene3D" id="3.40.190.10">
    <property type="entry name" value="Periplasmic binding protein-like II"/>
    <property type="match status" value="2"/>
</dbReference>
<dbReference type="InterPro" id="IPR006059">
    <property type="entry name" value="SBP"/>
</dbReference>
<dbReference type="OrthoDB" id="9787283at2"/>
<dbReference type="EMBL" id="VDCQ01000013">
    <property type="protein sequence ID" value="TNJ66089.1"/>
    <property type="molecule type" value="Genomic_DNA"/>
</dbReference>
<keyword evidence="5" id="KW-0449">Lipoprotein</keyword>
<dbReference type="Proteomes" id="UP000307943">
    <property type="component" value="Unassembled WGS sequence"/>
</dbReference>
<feature type="chain" id="PRO_5038929676" evidence="6">
    <location>
        <begin position="21"/>
        <end position="532"/>
    </location>
</feature>
<keyword evidence="3" id="KW-0472">Membrane</keyword>
<evidence type="ECO:0000256" key="6">
    <source>
        <dbReference type="SAM" id="SignalP"/>
    </source>
</evidence>
<organism evidence="7 8">
    <name type="scientific">Paenibacillus hemerocallicola</name>
    <dbReference type="NCBI Taxonomy" id="1172614"/>
    <lineage>
        <taxon>Bacteria</taxon>
        <taxon>Bacillati</taxon>
        <taxon>Bacillota</taxon>
        <taxon>Bacilli</taxon>
        <taxon>Bacillales</taxon>
        <taxon>Paenibacillaceae</taxon>
        <taxon>Paenibacillus</taxon>
    </lineage>
</organism>
<evidence type="ECO:0000256" key="3">
    <source>
        <dbReference type="ARBA" id="ARBA00023136"/>
    </source>
</evidence>
<reference evidence="7 8" key="1">
    <citation type="submission" date="2019-05" db="EMBL/GenBank/DDBJ databases">
        <title>We sequenced the genome of Paenibacillus hemerocallicola KCTC 33185 for further insight into its adaptation and study the phylogeny of Paenibacillus.</title>
        <authorList>
            <person name="Narsing Rao M.P."/>
        </authorList>
    </citation>
    <scope>NUCLEOTIDE SEQUENCE [LARGE SCALE GENOMIC DNA]</scope>
    <source>
        <strain evidence="7 8">KCTC 33185</strain>
    </source>
</reference>
<feature type="signal peptide" evidence="6">
    <location>
        <begin position="1"/>
        <end position="20"/>
    </location>
</feature>
<evidence type="ECO:0000313" key="7">
    <source>
        <dbReference type="EMBL" id="TNJ66089.1"/>
    </source>
</evidence>
<name>A0A5C4TC95_9BACL</name>
<evidence type="ECO:0000256" key="2">
    <source>
        <dbReference type="ARBA" id="ARBA00022729"/>
    </source>
</evidence>
<dbReference type="SUPFAM" id="SSF53850">
    <property type="entry name" value="Periplasmic binding protein-like II"/>
    <property type="match status" value="1"/>
</dbReference>
<keyword evidence="2 6" id="KW-0732">Signal</keyword>
<gene>
    <name evidence="7" type="ORF">FE784_11760</name>
</gene>
<keyword evidence="4" id="KW-0564">Palmitate</keyword>
<evidence type="ECO:0000313" key="8">
    <source>
        <dbReference type="Proteomes" id="UP000307943"/>
    </source>
</evidence>
<keyword evidence="8" id="KW-1185">Reference proteome</keyword>
<dbReference type="InterPro" id="IPR050490">
    <property type="entry name" value="Bact_solute-bd_prot1"/>
</dbReference>
<dbReference type="PANTHER" id="PTHR43649">
    <property type="entry name" value="ARABINOSE-BINDING PROTEIN-RELATED"/>
    <property type="match status" value="1"/>
</dbReference>
<comment type="caution">
    <text evidence="7">The sequence shown here is derived from an EMBL/GenBank/DDBJ whole genome shotgun (WGS) entry which is preliminary data.</text>
</comment>
<evidence type="ECO:0000256" key="5">
    <source>
        <dbReference type="ARBA" id="ARBA00023288"/>
    </source>
</evidence>
<dbReference type="PANTHER" id="PTHR43649:SF33">
    <property type="entry name" value="POLYGALACTURONAN_RHAMNOGALACTURONAN-BINDING PROTEIN YTCQ"/>
    <property type="match status" value="1"/>
</dbReference>
<sequence>MKKWLHLSVAALMATGSLVACNKEEPQQAAQTDKASQDVTFPLKQPVTLKFDVSKSDKDSKFFEDLELTKRMEKETNVKIVWNVLTGDSKQVDEKKKIMFASGSFGDAVLNMTDQDMMNYSSQGLIVPLESYMNEKNTPNLMELFKKRPFNKNVVTFPDGHIYTIPKYTGFKETFIENRLWINKVWLDKLGLSIPKTTDELYTVLKAFKEKDPNGNGNADEIPLTLVDEHAFMHMESFMGMWGVATKSGLFDSYLTVKNNKVSFAPLEAGFKDGMKYLNKLYQEKLLDNEVFTQKEANALAKIGATTDTVGLFVNKTNLAKNRDNYIAIAPPKAPGYEVNWYVHPGSAGARSKFAITKSNKYPEITLAWMDKFFTTKDTYLAQFGIDSLTEEAGVLKFKPIPAGMTEDKFYDTNSYMKTDWPGVIYDEDIDKTVELPFMWRELLSYKGLYDPYLTKNSWPRPILTDDENEKIIALRTDLFNAVKSMKSKLLTARDDAAFLAEWVKFSNDVKKMNVDEYVKLQQAAYDRFMKK</sequence>
<protein>
    <submittedName>
        <fullName evidence="7">Extracellular solute-binding protein</fullName>
    </submittedName>
</protein>
<keyword evidence="1" id="KW-1003">Cell membrane</keyword>
<dbReference type="AlphaFoldDB" id="A0A5C4TC95"/>
<evidence type="ECO:0000256" key="1">
    <source>
        <dbReference type="ARBA" id="ARBA00022475"/>
    </source>
</evidence>